<dbReference type="Proteomes" id="UP000503011">
    <property type="component" value="Chromosome"/>
</dbReference>
<dbReference type="AlphaFoldDB" id="A0A6F8YYB4"/>
<gene>
    <name evidence="7" type="ORF">Psuf_084500</name>
</gene>
<evidence type="ECO:0000256" key="4">
    <source>
        <dbReference type="ARBA" id="ARBA00023136"/>
    </source>
</evidence>
<protein>
    <recommendedName>
        <fullName evidence="6">Integral membrane bound transporter domain-containing protein</fullName>
    </recommendedName>
</protein>
<evidence type="ECO:0000256" key="1">
    <source>
        <dbReference type="ARBA" id="ARBA00004141"/>
    </source>
</evidence>
<evidence type="ECO:0000313" key="7">
    <source>
        <dbReference type="EMBL" id="BCB91137.1"/>
    </source>
</evidence>
<evidence type="ECO:0000256" key="3">
    <source>
        <dbReference type="ARBA" id="ARBA00022989"/>
    </source>
</evidence>
<feature type="transmembrane region" description="Helical" evidence="5">
    <location>
        <begin position="481"/>
        <end position="504"/>
    </location>
</feature>
<evidence type="ECO:0000256" key="5">
    <source>
        <dbReference type="SAM" id="Phobius"/>
    </source>
</evidence>
<proteinExistence type="predicted"/>
<reference evidence="7 8" key="2">
    <citation type="submission" date="2020-03" db="EMBL/GenBank/DDBJ databases">
        <authorList>
            <person name="Ichikawa N."/>
            <person name="Kimura A."/>
            <person name="Kitahashi Y."/>
            <person name="Uohara A."/>
        </authorList>
    </citation>
    <scope>NUCLEOTIDE SEQUENCE [LARGE SCALE GENOMIC DNA]</scope>
    <source>
        <strain evidence="7 8">NBRC 105367</strain>
    </source>
</reference>
<feature type="domain" description="Integral membrane bound transporter" evidence="6">
    <location>
        <begin position="407"/>
        <end position="529"/>
    </location>
</feature>
<keyword evidence="3 5" id="KW-1133">Transmembrane helix</keyword>
<name>A0A6F8YYB4_9ACTN</name>
<dbReference type="Pfam" id="PF13515">
    <property type="entry name" value="FUSC_2"/>
    <property type="match status" value="1"/>
</dbReference>
<feature type="transmembrane region" description="Helical" evidence="5">
    <location>
        <begin position="442"/>
        <end position="461"/>
    </location>
</feature>
<comment type="subcellular location">
    <subcellularLocation>
        <location evidence="1">Membrane</location>
        <topology evidence="1">Multi-pass membrane protein</topology>
    </subcellularLocation>
</comment>
<evidence type="ECO:0000313" key="8">
    <source>
        <dbReference type="Proteomes" id="UP000503011"/>
    </source>
</evidence>
<reference evidence="7 8" key="1">
    <citation type="submission" date="2020-03" db="EMBL/GenBank/DDBJ databases">
        <title>Whole genome shotgun sequence of Phytohabitans suffuscus NBRC 105367.</title>
        <authorList>
            <person name="Komaki H."/>
            <person name="Tamura T."/>
        </authorList>
    </citation>
    <scope>NUCLEOTIDE SEQUENCE [LARGE SCALE GENOMIC DNA]</scope>
    <source>
        <strain evidence="7 8">NBRC 105367</strain>
    </source>
</reference>
<feature type="transmembrane region" description="Helical" evidence="5">
    <location>
        <begin position="72"/>
        <end position="92"/>
    </location>
</feature>
<evidence type="ECO:0000259" key="6">
    <source>
        <dbReference type="Pfam" id="PF13515"/>
    </source>
</evidence>
<organism evidence="7 8">
    <name type="scientific">Phytohabitans suffuscus</name>
    <dbReference type="NCBI Taxonomy" id="624315"/>
    <lineage>
        <taxon>Bacteria</taxon>
        <taxon>Bacillati</taxon>
        <taxon>Actinomycetota</taxon>
        <taxon>Actinomycetes</taxon>
        <taxon>Micromonosporales</taxon>
        <taxon>Micromonosporaceae</taxon>
    </lineage>
</organism>
<dbReference type="KEGG" id="psuu:Psuf_084500"/>
<keyword evidence="4 5" id="KW-0472">Membrane</keyword>
<feature type="transmembrane region" description="Helical" evidence="5">
    <location>
        <begin position="142"/>
        <end position="159"/>
    </location>
</feature>
<feature type="transmembrane region" description="Helical" evidence="5">
    <location>
        <begin position="46"/>
        <end position="65"/>
    </location>
</feature>
<dbReference type="GO" id="GO:0016020">
    <property type="term" value="C:membrane"/>
    <property type="evidence" value="ECO:0007669"/>
    <property type="project" value="UniProtKB-SubCell"/>
</dbReference>
<accession>A0A6F8YYB4</accession>
<evidence type="ECO:0000256" key="2">
    <source>
        <dbReference type="ARBA" id="ARBA00022692"/>
    </source>
</evidence>
<sequence>MPTSPLAWVRRRDPTLTSVRRAARVTLVACAGFYPCRYLLDNPTMATYALFGAVAMGVLAQVPGTPGERGRAVLAVLPVGYALVTAGTLLSVSNLSAAAGMFVFGFLISFAGVAGPRLVGLANGVQLLYILPSFPPYDPGSLGYRLAGLTIAVLLLAVAERVLWPDPAPRAYPALLADALTPLAGCLAALADAYDGDAGGRDRAAALMSRATGAAEAIRPTRLAPGQRPASPGRRDRALSHAGGLVRLVLGRAADLCREADRRALDAGAVAALLRQLAAGTRAAAGGLRGEAGPPDGTGVAHALEDFRRGRLRTAPDGIDPDRLRAGSLALGVGEWTEATVTAVRVAGGVAVGPEHAARTDLTGRFWYAGQPAARLWARRLREHLTARSVYFQGALRLAAALTAARLLAGVLDLSHGFWVLLATLTVLRTSAMDTRAALRPALAGTVVGSVVAGALILAGVDPRVYELGLPVVMLAGLTAGPLLGLGWGQALFTLVIALVFAQLSPVNWQLAETRLLDVALGAVVGVLIGLVAWPRGGAGELHRAASRFLAAGAEAVRASAASDPAAALRPELSWARRQGQLADASYTLYRGEGHRDRTVDWEAVLDAGADAAGGADAVLRASPAGRLPPATGPLAAYAGAVADGYGSLATALWDREPAPPDLGPADPGGWPTRGGPDLYHLADLRVWLGGLSAALDRAGRHLTRPE</sequence>
<feature type="transmembrane region" description="Helical" evidence="5">
    <location>
        <begin position="516"/>
        <end position="534"/>
    </location>
</feature>
<feature type="transmembrane region" description="Helical" evidence="5">
    <location>
        <begin position="98"/>
        <end position="121"/>
    </location>
</feature>
<dbReference type="InterPro" id="IPR049453">
    <property type="entry name" value="Memb_transporter_dom"/>
</dbReference>
<keyword evidence="8" id="KW-1185">Reference proteome</keyword>
<keyword evidence="2 5" id="KW-0812">Transmembrane</keyword>
<dbReference type="EMBL" id="AP022871">
    <property type="protein sequence ID" value="BCB91137.1"/>
    <property type="molecule type" value="Genomic_DNA"/>
</dbReference>